<gene>
    <name evidence="6" type="ORF">ACHAW5_000751</name>
</gene>
<dbReference type="PANTHER" id="PTHR11142:SF0">
    <property type="entry name" value="TRNA PSEUDOURIDINE SYNTHASE-LIKE 1"/>
    <property type="match status" value="1"/>
</dbReference>
<proteinExistence type="inferred from homology"/>
<dbReference type="EMBL" id="JALLAZ020000196">
    <property type="protein sequence ID" value="KAL3801290.1"/>
    <property type="molecule type" value="Genomic_DNA"/>
</dbReference>
<reference evidence="6 7" key="1">
    <citation type="submission" date="2024-10" db="EMBL/GenBank/DDBJ databases">
        <title>Updated reference genomes for cyclostephanoid diatoms.</title>
        <authorList>
            <person name="Roberts W.R."/>
            <person name="Alverson A.J."/>
        </authorList>
    </citation>
    <scope>NUCLEOTIDE SEQUENCE [LARGE SCALE GENOMIC DNA]</scope>
    <source>
        <strain evidence="6 7">AJA276-08</strain>
    </source>
</reference>
<dbReference type="InterPro" id="IPR020094">
    <property type="entry name" value="TruA/RsuA/RluB/E/F_N"/>
</dbReference>
<dbReference type="Gene3D" id="3.30.70.580">
    <property type="entry name" value="Pseudouridine synthase I, catalytic domain, N-terminal subdomain"/>
    <property type="match status" value="1"/>
</dbReference>
<dbReference type="GO" id="GO:0160147">
    <property type="term" value="F:tRNA pseudouridine(38-40) synthase activity"/>
    <property type="evidence" value="ECO:0007669"/>
    <property type="project" value="UniProtKB-EC"/>
</dbReference>
<evidence type="ECO:0000259" key="5">
    <source>
        <dbReference type="Pfam" id="PF01416"/>
    </source>
</evidence>
<dbReference type="GO" id="GO:0008033">
    <property type="term" value="P:tRNA processing"/>
    <property type="evidence" value="ECO:0007669"/>
    <property type="project" value="UniProtKB-KW"/>
</dbReference>
<organism evidence="6 7">
    <name type="scientific">Stephanodiscus triporus</name>
    <dbReference type="NCBI Taxonomy" id="2934178"/>
    <lineage>
        <taxon>Eukaryota</taxon>
        <taxon>Sar</taxon>
        <taxon>Stramenopiles</taxon>
        <taxon>Ochrophyta</taxon>
        <taxon>Bacillariophyta</taxon>
        <taxon>Coscinodiscophyceae</taxon>
        <taxon>Thalassiosirophycidae</taxon>
        <taxon>Stephanodiscales</taxon>
        <taxon>Stephanodiscaceae</taxon>
        <taxon>Stephanodiscus</taxon>
    </lineage>
</organism>
<dbReference type="InterPro" id="IPR001406">
    <property type="entry name" value="PsdUridine_synth_TruA"/>
</dbReference>
<evidence type="ECO:0000256" key="1">
    <source>
        <dbReference type="ARBA" id="ARBA00009375"/>
    </source>
</evidence>
<dbReference type="InterPro" id="IPR020097">
    <property type="entry name" value="PsdUridine_synth_TruA_a/b_dom"/>
</dbReference>
<sequence length="445" mass="50204">MGHPYPIVSARSFTRYAFAVQYHGGNCLGFTYQGPRGENCIVYKNQTAQADLRGVESVEGRIRRALDRLVGFGNYSNIQVSSRTDRGVHAWRNTFQVDIRPRSYSNSETEADQIGSAWCPKSLVNGLNFYLTRLSSYRAASNDIENNINASNRDVSQIGLTKRQRLQQSLNSADGPHVHNLTLNNNILILSSAVAPATSIPNQNYDPDVPEDAITNSKNFPWDVRFTATRRTYAYRILHSYDISNSRYENELDEQQLDTNIIRHSSACYYSQPFEHDRVWRIHEKHTRQTENNVKGLDIDAMNQAGQHFVGTHDFTSFRGKGCQRSSPIVTLEDVCVLEEKYHGNGAGGVLSAVWRRKLEDKVGILPSLHTHESLHLVTIVITGKSFLYHQVRNMVACLVDVGRGKLKPNDVKEILDKRDRSCASGMAPAQGLFLVDVEHGEFQF</sequence>
<dbReference type="Pfam" id="PF01416">
    <property type="entry name" value="PseudoU_synth_1"/>
    <property type="match status" value="1"/>
</dbReference>
<keyword evidence="3 4" id="KW-0413">Isomerase</keyword>
<protein>
    <recommendedName>
        <fullName evidence="4">tRNA pseudouridine synthase</fullName>
        <ecNumber evidence="4">5.4.99.12</ecNumber>
    </recommendedName>
</protein>
<evidence type="ECO:0000256" key="2">
    <source>
        <dbReference type="ARBA" id="ARBA00022694"/>
    </source>
</evidence>
<evidence type="ECO:0000256" key="3">
    <source>
        <dbReference type="ARBA" id="ARBA00023235"/>
    </source>
</evidence>
<name>A0ABD3QLY7_9STRA</name>
<comment type="catalytic activity">
    <reaction evidence="4">
        <text>uridine(38/39/40) in tRNA = pseudouridine(38/39/40) in tRNA</text>
        <dbReference type="Rhea" id="RHEA:22376"/>
        <dbReference type="Rhea" id="RHEA-COMP:10085"/>
        <dbReference type="Rhea" id="RHEA-COMP:10087"/>
        <dbReference type="ChEBI" id="CHEBI:65314"/>
        <dbReference type="ChEBI" id="CHEBI:65315"/>
        <dbReference type="EC" id="5.4.99.12"/>
    </reaction>
</comment>
<dbReference type="HAMAP" id="MF_00171">
    <property type="entry name" value="TruA"/>
    <property type="match status" value="1"/>
</dbReference>
<dbReference type="AlphaFoldDB" id="A0ABD3QLY7"/>
<comment type="caution">
    <text evidence="6">The sequence shown here is derived from an EMBL/GenBank/DDBJ whole genome shotgun (WGS) entry which is preliminary data.</text>
</comment>
<keyword evidence="7" id="KW-1185">Reference proteome</keyword>
<dbReference type="Proteomes" id="UP001530315">
    <property type="component" value="Unassembled WGS sequence"/>
</dbReference>
<keyword evidence="2 4" id="KW-0819">tRNA processing</keyword>
<feature type="domain" description="Pseudouridine synthase I TruA alpha/beta" evidence="5">
    <location>
        <begin position="306"/>
        <end position="439"/>
    </location>
</feature>
<dbReference type="EC" id="5.4.99.12" evidence="4"/>
<evidence type="ECO:0000313" key="7">
    <source>
        <dbReference type="Proteomes" id="UP001530315"/>
    </source>
</evidence>
<dbReference type="InterPro" id="IPR020103">
    <property type="entry name" value="PsdUridine_synth_cat_dom_sf"/>
</dbReference>
<dbReference type="Gene3D" id="3.30.70.660">
    <property type="entry name" value="Pseudouridine synthase I, catalytic domain, C-terminal subdomain"/>
    <property type="match status" value="1"/>
</dbReference>
<dbReference type="PANTHER" id="PTHR11142">
    <property type="entry name" value="PSEUDOURIDYLATE SYNTHASE"/>
    <property type="match status" value="1"/>
</dbReference>
<dbReference type="InterPro" id="IPR020095">
    <property type="entry name" value="PsdUridine_synth_TruA_C"/>
</dbReference>
<comment type="similarity">
    <text evidence="1 4">Belongs to the tRNA pseudouridine synthase TruA family.</text>
</comment>
<dbReference type="SUPFAM" id="SSF55120">
    <property type="entry name" value="Pseudouridine synthase"/>
    <property type="match status" value="1"/>
</dbReference>
<accession>A0ABD3QLY7</accession>
<evidence type="ECO:0000313" key="6">
    <source>
        <dbReference type="EMBL" id="KAL3801290.1"/>
    </source>
</evidence>
<evidence type="ECO:0000256" key="4">
    <source>
        <dbReference type="RuleBase" id="RU003792"/>
    </source>
</evidence>